<dbReference type="InterPro" id="IPR019888">
    <property type="entry name" value="Tscrpt_reg_AsnC-like"/>
</dbReference>
<evidence type="ECO:0000259" key="4">
    <source>
        <dbReference type="PROSITE" id="PS50956"/>
    </source>
</evidence>
<dbReference type="InterPro" id="IPR011008">
    <property type="entry name" value="Dimeric_a/b-barrel"/>
</dbReference>
<dbReference type="PROSITE" id="PS00519">
    <property type="entry name" value="HTH_ASNC_1"/>
    <property type="match status" value="1"/>
</dbReference>
<dbReference type="InterPro" id="IPR019885">
    <property type="entry name" value="Tscrpt_reg_HTH_AsnC-type_CS"/>
</dbReference>
<keyword evidence="1" id="KW-0805">Transcription regulation</keyword>
<keyword evidence="2 5" id="KW-0238">DNA-binding</keyword>
<dbReference type="SUPFAM" id="SSF46785">
    <property type="entry name" value="Winged helix' DNA-binding domain"/>
    <property type="match status" value="1"/>
</dbReference>
<dbReference type="OrthoDB" id="9803143at2"/>
<protein>
    <submittedName>
        <fullName evidence="5">DNA-binding transcriptional regulator, Lrp family</fullName>
    </submittedName>
</protein>
<feature type="domain" description="HTH asnC-type" evidence="4">
    <location>
        <begin position="1"/>
        <end position="62"/>
    </location>
</feature>
<dbReference type="Gene3D" id="3.30.70.920">
    <property type="match status" value="1"/>
</dbReference>
<name>A0A2C9CS79_9RHOB</name>
<accession>A0A2C9CS79</accession>
<gene>
    <name evidence="5" type="ORF">SAMN06273572_1011084</name>
</gene>
<keyword evidence="6" id="KW-1185">Reference proteome</keyword>
<dbReference type="PROSITE" id="PS50956">
    <property type="entry name" value="HTH_ASNC_2"/>
    <property type="match status" value="1"/>
</dbReference>
<dbReference type="Proteomes" id="UP000220034">
    <property type="component" value="Unassembled WGS sequence"/>
</dbReference>
<sequence>MDSKDRQIIAALQRNGRLTNQDLAEQVNLSPSPCLRRTRALEEQGVITGYTAIVDEKTYGLPITALVRIRLEKHSAAVVEQFEKKVLETEQILDCYIITGSEDYLLRILVEDLQDYEEFVRRKLHSIPGIGSIDTSFAYGVLKRATVFPDIG</sequence>
<dbReference type="InterPro" id="IPR036390">
    <property type="entry name" value="WH_DNA-bd_sf"/>
</dbReference>
<dbReference type="GO" id="GO:0043565">
    <property type="term" value="F:sequence-specific DNA binding"/>
    <property type="evidence" value="ECO:0007669"/>
    <property type="project" value="InterPro"/>
</dbReference>
<evidence type="ECO:0000256" key="1">
    <source>
        <dbReference type="ARBA" id="ARBA00023015"/>
    </source>
</evidence>
<evidence type="ECO:0000313" key="5">
    <source>
        <dbReference type="EMBL" id="SOH93229.1"/>
    </source>
</evidence>
<dbReference type="PRINTS" id="PR00033">
    <property type="entry name" value="HTHASNC"/>
</dbReference>
<dbReference type="CDD" id="cd00090">
    <property type="entry name" value="HTH_ARSR"/>
    <property type="match status" value="1"/>
</dbReference>
<organism evidence="5 6">
    <name type="scientific">Pontivivens marinum</name>
    <dbReference type="NCBI Taxonomy" id="1690039"/>
    <lineage>
        <taxon>Bacteria</taxon>
        <taxon>Pseudomonadati</taxon>
        <taxon>Pseudomonadota</taxon>
        <taxon>Alphaproteobacteria</taxon>
        <taxon>Rhodobacterales</taxon>
        <taxon>Paracoccaceae</taxon>
        <taxon>Pontivivens</taxon>
    </lineage>
</organism>
<proteinExistence type="predicted"/>
<dbReference type="RefSeq" id="WP_097928749.1">
    <property type="nucleotide sequence ID" value="NZ_OCTN01000001.1"/>
</dbReference>
<dbReference type="FunFam" id="1.10.10.10:FF:000186">
    <property type="entry name" value="AsnC family transcriptional regulator"/>
    <property type="match status" value="1"/>
</dbReference>
<dbReference type="GO" id="GO:0043200">
    <property type="term" value="P:response to amino acid"/>
    <property type="evidence" value="ECO:0007669"/>
    <property type="project" value="TreeGrafter"/>
</dbReference>
<dbReference type="Pfam" id="PF01037">
    <property type="entry name" value="AsnC_trans_reg"/>
    <property type="match status" value="1"/>
</dbReference>
<dbReference type="InterPro" id="IPR019887">
    <property type="entry name" value="Tscrpt_reg_AsnC/Lrp_C"/>
</dbReference>
<reference evidence="6" key="1">
    <citation type="submission" date="2017-09" db="EMBL/GenBank/DDBJ databases">
        <authorList>
            <person name="Varghese N."/>
            <person name="Submissions S."/>
        </authorList>
    </citation>
    <scope>NUCLEOTIDE SEQUENCE [LARGE SCALE GENOMIC DNA]</scope>
    <source>
        <strain evidence="6">C7</strain>
    </source>
</reference>
<evidence type="ECO:0000256" key="3">
    <source>
        <dbReference type="ARBA" id="ARBA00023163"/>
    </source>
</evidence>
<dbReference type="Pfam" id="PF13412">
    <property type="entry name" value="HTH_24"/>
    <property type="match status" value="1"/>
</dbReference>
<dbReference type="EMBL" id="OCTN01000001">
    <property type="protein sequence ID" value="SOH93229.1"/>
    <property type="molecule type" value="Genomic_DNA"/>
</dbReference>
<evidence type="ECO:0000256" key="2">
    <source>
        <dbReference type="ARBA" id="ARBA00023125"/>
    </source>
</evidence>
<dbReference type="InterPro" id="IPR036388">
    <property type="entry name" value="WH-like_DNA-bd_sf"/>
</dbReference>
<evidence type="ECO:0000313" key="6">
    <source>
        <dbReference type="Proteomes" id="UP000220034"/>
    </source>
</evidence>
<dbReference type="InterPro" id="IPR011991">
    <property type="entry name" value="ArsR-like_HTH"/>
</dbReference>
<dbReference type="Gene3D" id="1.10.10.10">
    <property type="entry name" value="Winged helix-like DNA-binding domain superfamily/Winged helix DNA-binding domain"/>
    <property type="match status" value="1"/>
</dbReference>
<dbReference type="PANTHER" id="PTHR30154">
    <property type="entry name" value="LEUCINE-RESPONSIVE REGULATORY PROTEIN"/>
    <property type="match status" value="1"/>
</dbReference>
<dbReference type="SMART" id="SM00344">
    <property type="entry name" value="HTH_ASNC"/>
    <property type="match status" value="1"/>
</dbReference>
<keyword evidence="3" id="KW-0804">Transcription</keyword>
<dbReference type="InterPro" id="IPR000485">
    <property type="entry name" value="AsnC-type_HTH_dom"/>
</dbReference>
<dbReference type="AlphaFoldDB" id="A0A2C9CS79"/>
<dbReference type="GO" id="GO:0006355">
    <property type="term" value="P:regulation of DNA-templated transcription"/>
    <property type="evidence" value="ECO:0007669"/>
    <property type="project" value="UniProtKB-ARBA"/>
</dbReference>
<dbReference type="GO" id="GO:0005829">
    <property type="term" value="C:cytosol"/>
    <property type="evidence" value="ECO:0007669"/>
    <property type="project" value="TreeGrafter"/>
</dbReference>
<dbReference type="SUPFAM" id="SSF54909">
    <property type="entry name" value="Dimeric alpha+beta barrel"/>
    <property type="match status" value="1"/>
</dbReference>
<dbReference type="PANTHER" id="PTHR30154:SF34">
    <property type="entry name" value="TRANSCRIPTIONAL REGULATOR AZLB"/>
    <property type="match status" value="1"/>
</dbReference>